<accession>A0ABQ9I4V0</accession>
<reference evidence="2 3" key="1">
    <citation type="submission" date="2023-02" db="EMBL/GenBank/DDBJ databases">
        <title>LHISI_Scaffold_Assembly.</title>
        <authorList>
            <person name="Stuart O.P."/>
            <person name="Cleave R."/>
            <person name="Magrath M.J.L."/>
            <person name="Mikheyev A.S."/>
        </authorList>
    </citation>
    <scope>NUCLEOTIDE SEQUENCE [LARGE SCALE GENOMIC DNA]</scope>
    <source>
        <strain evidence="2">Daus_M_001</strain>
        <tissue evidence="2">Leg muscle</tissue>
    </source>
</reference>
<organism evidence="2 3">
    <name type="scientific">Dryococelus australis</name>
    <dbReference type="NCBI Taxonomy" id="614101"/>
    <lineage>
        <taxon>Eukaryota</taxon>
        <taxon>Metazoa</taxon>
        <taxon>Ecdysozoa</taxon>
        <taxon>Arthropoda</taxon>
        <taxon>Hexapoda</taxon>
        <taxon>Insecta</taxon>
        <taxon>Pterygota</taxon>
        <taxon>Neoptera</taxon>
        <taxon>Polyneoptera</taxon>
        <taxon>Phasmatodea</taxon>
        <taxon>Verophasmatodea</taxon>
        <taxon>Anareolatae</taxon>
        <taxon>Phasmatidae</taxon>
        <taxon>Eurycanthinae</taxon>
        <taxon>Dryococelus</taxon>
    </lineage>
</organism>
<evidence type="ECO:0000313" key="3">
    <source>
        <dbReference type="Proteomes" id="UP001159363"/>
    </source>
</evidence>
<name>A0ABQ9I4V0_9NEOP</name>
<protein>
    <submittedName>
        <fullName evidence="2">Uncharacterized protein</fullName>
    </submittedName>
</protein>
<dbReference type="Proteomes" id="UP001159363">
    <property type="component" value="Chromosome 2"/>
</dbReference>
<keyword evidence="3" id="KW-1185">Reference proteome</keyword>
<evidence type="ECO:0000256" key="1">
    <source>
        <dbReference type="SAM" id="MobiDB-lite"/>
    </source>
</evidence>
<evidence type="ECO:0000313" key="2">
    <source>
        <dbReference type="EMBL" id="KAJ8891678.1"/>
    </source>
</evidence>
<sequence>MLICIACLARPGRASEGVREGWAHNLRSGRRFTKTSRRVPTRQAYRDSLNSALSYRHLKTPELLKAFKATWLTSSDRVTFRKRLEFDEGREESFRSGKRDCSGCDGPPSCELRVGLRDLERQVCRDNEPIGSRVAARASSGSGGLRTASIATVKGATDGRCVGLPCRQNDEVYVGEIGQHAFDMYCAASCIGLRTLVCGIPCRSSYQGNMTHEEVRYQEVYLLASHVLLVGQWQYFPAGLFVTVTGTRGERARLHSPVYTRASDVCSLAAAPVLPHTWQYKIRYLFPYKFAIGSEASRACLMNYDPIAKSGEAWKDLGDSEHQGFESRRGRGETSMKQGRNARAGETGENSLTSGIVRHDSHLRKSGSDLAESRTKLIFGGYSTVPGTMPDDLSRGHMALQNSWNFVDADQILAKSKYRNRTWLERASQKQSSDTHKTPYDRVKRCRERKINIKASERVNVDVFTLPFQLVTSRTARPLSLGTQPLIHSSTLTPLPAQKPAAIFVVLDMTIWKVQRIPRSAERARSSILPGAVLCFMATGNIHTGLARTQHSLQSVNREWSERWRNAAHVPGVKEDELEVEGGAEHEHVAVQLDLGDGAGRQRVSHGDEAHVLVATVVGRAVQGELLHLEVARAVDHLPHTTTHAPRTIAALPQLIASHLDEPGSIRGGIAPRFSHPQLVSPSSALKTSTDKIPFHSLLSPNDNMNLANLYSSVTL</sequence>
<feature type="region of interest" description="Disordered" evidence="1">
    <location>
        <begin position="318"/>
        <end position="353"/>
    </location>
</feature>
<gene>
    <name evidence="2" type="ORF">PR048_004206</name>
</gene>
<feature type="compositionally biased region" description="Basic and acidic residues" evidence="1">
    <location>
        <begin position="318"/>
        <end position="334"/>
    </location>
</feature>
<proteinExistence type="predicted"/>
<comment type="caution">
    <text evidence="2">The sequence shown here is derived from an EMBL/GenBank/DDBJ whole genome shotgun (WGS) entry which is preliminary data.</text>
</comment>
<dbReference type="EMBL" id="JARBHB010000002">
    <property type="protein sequence ID" value="KAJ8891678.1"/>
    <property type="molecule type" value="Genomic_DNA"/>
</dbReference>